<evidence type="ECO:0000256" key="2">
    <source>
        <dbReference type="ARBA" id="ARBA00004186"/>
    </source>
</evidence>
<evidence type="ECO:0000313" key="21">
    <source>
        <dbReference type="Proteomes" id="UP000001996"/>
    </source>
</evidence>
<dbReference type="GO" id="GO:0005876">
    <property type="term" value="C:spindle microtubule"/>
    <property type="evidence" value="ECO:0007669"/>
    <property type="project" value="InterPro"/>
</dbReference>
<evidence type="ECO:0000256" key="14">
    <source>
        <dbReference type="ARBA" id="ARBA00023242"/>
    </source>
</evidence>
<evidence type="ECO:0000256" key="13">
    <source>
        <dbReference type="ARBA" id="ARBA00023212"/>
    </source>
</evidence>
<evidence type="ECO:0000313" key="20">
    <source>
        <dbReference type="EMBL" id="EDK46221.1"/>
    </source>
</evidence>
<name>A5E463_LODEL</name>
<comment type="similarity">
    <text evidence="4">Belongs to the DASH complex SPC34 family.</text>
</comment>
<keyword evidence="13" id="KW-0206">Cytoskeleton</keyword>
<dbReference type="KEGG" id="lel:PVL30_004121"/>
<dbReference type="eggNOG" id="ENOG502R89W">
    <property type="taxonomic scope" value="Eukaryota"/>
</dbReference>
<evidence type="ECO:0000256" key="15">
    <source>
        <dbReference type="ARBA" id="ARBA00023306"/>
    </source>
</evidence>
<keyword evidence="6" id="KW-0963">Cytoplasm</keyword>
<accession>A5E463</accession>
<keyword evidence="16" id="KW-0137">Centromere</keyword>
<dbReference type="OMA" id="VNCENEY"/>
<keyword evidence="14" id="KW-0539">Nucleus</keyword>
<sequence length="250" mass="28797">MSLLEQLNRIETSISNIQSYEFSKPGIFTNAIVNRPPITTLLKDPSTDERNLYTVTTPKIGNQLPNEVEIERVDGRKRYIEHDAIEDSFLYDASTASASQFEDYDLPVARIPTLLPPNSETQSKLLLDLDQQLNSKSCAEKVEQLLSVANKYPNLIENARETRNKLVLYLRNVNELENEIAVLENEIDECKVRLRNEHNVATSPVKQRFIREQILQPRVSEQVVDIEELIAKEEEEIQLLEQEVNDKLKH</sequence>
<feature type="coiled-coil region" evidence="19">
    <location>
        <begin position="159"/>
        <end position="250"/>
    </location>
</feature>
<evidence type="ECO:0000256" key="17">
    <source>
        <dbReference type="ARBA" id="ARBA00044112"/>
    </source>
</evidence>
<keyword evidence="7" id="KW-0132">Cell division</keyword>
<dbReference type="InParanoid" id="A5E463"/>
<keyword evidence="21" id="KW-1185">Reference proteome</keyword>
<dbReference type="Proteomes" id="UP000001996">
    <property type="component" value="Unassembled WGS sequence"/>
</dbReference>
<evidence type="ECO:0000256" key="12">
    <source>
        <dbReference type="ARBA" id="ARBA00023054"/>
    </source>
</evidence>
<evidence type="ECO:0000256" key="19">
    <source>
        <dbReference type="SAM" id="Coils"/>
    </source>
</evidence>
<dbReference type="HOGENOM" id="CLU_085450_0_0_1"/>
<keyword evidence="9" id="KW-0498">Mitosis</keyword>
<dbReference type="InterPro" id="IPR013966">
    <property type="entry name" value="Spc34"/>
</dbReference>
<dbReference type="VEuPathDB" id="FungiDB:LELG_04402"/>
<evidence type="ECO:0000256" key="1">
    <source>
        <dbReference type="ARBA" id="ARBA00004123"/>
    </source>
</evidence>
<keyword evidence="11" id="KW-0995">Kinetochore</keyword>
<protein>
    <recommendedName>
        <fullName evidence="17">DASH complex subunit SPC34</fullName>
    </recommendedName>
    <alternativeName>
        <fullName evidence="18">Outer kinetochore protein SPC34</fullName>
    </alternativeName>
</protein>
<dbReference type="AlphaFoldDB" id="A5E463"/>
<dbReference type="EMBL" id="CH981529">
    <property type="protein sequence ID" value="EDK46221.1"/>
    <property type="molecule type" value="Genomic_DNA"/>
</dbReference>
<evidence type="ECO:0000256" key="7">
    <source>
        <dbReference type="ARBA" id="ARBA00022618"/>
    </source>
</evidence>
<evidence type="ECO:0000256" key="9">
    <source>
        <dbReference type="ARBA" id="ARBA00022776"/>
    </source>
</evidence>
<keyword evidence="10" id="KW-0159">Chromosome partition</keyword>
<dbReference type="OrthoDB" id="10016597at2759"/>
<evidence type="ECO:0000256" key="5">
    <source>
        <dbReference type="ARBA" id="ARBA00022454"/>
    </source>
</evidence>
<evidence type="ECO:0000256" key="11">
    <source>
        <dbReference type="ARBA" id="ARBA00022838"/>
    </source>
</evidence>
<evidence type="ECO:0000256" key="8">
    <source>
        <dbReference type="ARBA" id="ARBA00022701"/>
    </source>
</evidence>
<dbReference type="Pfam" id="PF08657">
    <property type="entry name" value="DASH_Spc34"/>
    <property type="match status" value="2"/>
</dbReference>
<comment type="subcellular location">
    <subcellularLocation>
        <location evidence="3">Chromosome</location>
        <location evidence="3">Centromere</location>
        <location evidence="3">Kinetochore</location>
    </subcellularLocation>
    <subcellularLocation>
        <location evidence="2">Cytoplasm</location>
        <location evidence="2">Cytoskeleton</location>
        <location evidence="2">Spindle</location>
    </subcellularLocation>
    <subcellularLocation>
        <location evidence="1">Nucleus</location>
    </subcellularLocation>
</comment>
<keyword evidence="5" id="KW-0158">Chromosome</keyword>
<dbReference type="GO" id="GO:0008608">
    <property type="term" value="P:attachment of spindle microtubules to kinetochore"/>
    <property type="evidence" value="ECO:0007669"/>
    <property type="project" value="InterPro"/>
</dbReference>
<evidence type="ECO:0000256" key="4">
    <source>
        <dbReference type="ARBA" id="ARBA00008491"/>
    </source>
</evidence>
<evidence type="ECO:0000256" key="16">
    <source>
        <dbReference type="ARBA" id="ARBA00023328"/>
    </source>
</evidence>
<dbReference type="STRING" id="379508.A5E463"/>
<keyword evidence="15" id="KW-0131">Cell cycle</keyword>
<dbReference type="GO" id="GO:0051301">
    <property type="term" value="P:cell division"/>
    <property type="evidence" value="ECO:0007669"/>
    <property type="project" value="UniProtKB-KW"/>
</dbReference>
<evidence type="ECO:0000256" key="18">
    <source>
        <dbReference type="ARBA" id="ARBA00044346"/>
    </source>
</evidence>
<reference evidence="20 21" key="1">
    <citation type="journal article" date="2009" name="Nature">
        <title>Evolution of pathogenicity and sexual reproduction in eight Candida genomes.</title>
        <authorList>
            <person name="Butler G."/>
            <person name="Rasmussen M.D."/>
            <person name="Lin M.F."/>
            <person name="Santos M.A."/>
            <person name="Sakthikumar S."/>
            <person name="Munro C.A."/>
            <person name="Rheinbay E."/>
            <person name="Grabherr M."/>
            <person name="Forche A."/>
            <person name="Reedy J.L."/>
            <person name="Agrafioti I."/>
            <person name="Arnaud M.B."/>
            <person name="Bates S."/>
            <person name="Brown A.J."/>
            <person name="Brunke S."/>
            <person name="Costanzo M.C."/>
            <person name="Fitzpatrick D.A."/>
            <person name="de Groot P.W."/>
            <person name="Harris D."/>
            <person name="Hoyer L.L."/>
            <person name="Hube B."/>
            <person name="Klis F.M."/>
            <person name="Kodira C."/>
            <person name="Lennard N."/>
            <person name="Logue M.E."/>
            <person name="Martin R."/>
            <person name="Neiman A.M."/>
            <person name="Nikolaou E."/>
            <person name="Quail M.A."/>
            <person name="Quinn J."/>
            <person name="Santos M.C."/>
            <person name="Schmitzberger F.F."/>
            <person name="Sherlock G."/>
            <person name="Shah P."/>
            <person name="Silverstein K.A."/>
            <person name="Skrzypek M.S."/>
            <person name="Soll D."/>
            <person name="Staggs R."/>
            <person name="Stansfield I."/>
            <person name="Stumpf M.P."/>
            <person name="Sudbery P.E."/>
            <person name="Srikantha T."/>
            <person name="Zeng Q."/>
            <person name="Berman J."/>
            <person name="Berriman M."/>
            <person name="Heitman J."/>
            <person name="Gow N.A."/>
            <person name="Lorenz M.C."/>
            <person name="Birren B.W."/>
            <person name="Kellis M."/>
            <person name="Cuomo C.A."/>
        </authorList>
    </citation>
    <scope>NUCLEOTIDE SEQUENCE [LARGE SCALE GENOMIC DNA]</scope>
    <source>
        <strain evidence="21">ATCC 11503 / BCRC 21390 / CBS 2605 / JCM 1781 / NBRC 1676 / NRRL YB-4239</strain>
    </source>
</reference>
<dbReference type="GO" id="GO:0042729">
    <property type="term" value="C:DASH complex"/>
    <property type="evidence" value="ECO:0007669"/>
    <property type="project" value="InterPro"/>
</dbReference>
<evidence type="ECO:0000256" key="3">
    <source>
        <dbReference type="ARBA" id="ARBA00004629"/>
    </source>
</evidence>
<proteinExistence type="inferred from homology"/>
<organism evidence="20 21">
    <name type="scientific">Lodderomyces elongisporus (strain ATCC 11503 / CBS 2605 / JCM 1781 / NBRC 1676 / NRRL YB-4239)</name>
    <name type="common">Yeast</name>
    <name type="synonym">Saccharomyces elongisporus</name>
    <dbReference type="NCBI Taxonomy" id="379508"/>
    <lineage>
        <taxon>Eukaryota</taxon>
        <taxon>Fungi</taxon>
        <taxon>Dikarya</taxon>
        <taxon>Ascomycota</taxon>
        <taxon>Saccharomycotina</taxon>
        <taxon>Pichiomycetes</taxon>
        <taxon>Debaryomycetaceae</taxon>
        <taxon>Candida/Lodderomyces clade</taxon>
        <taxon>Lodderomyces</taxon>
    </lineage>
</organism>
<keyword evidence="12 19" id="KW-0175">Coiled coil</keyword>
<gene>
    <name evidence="20" type="ORF">LELG_04402</name>
</gene>
<keyword evidence="8" id="KW-0493">Microtubule</keyword>
<evidence type="ECO:0000256" key="6">
    <source>
        <dbReference type="ARBA" id="ARBA00022490"/>
    </source>
</evidence>
<dbReference type="GeneID" id="5231340"/>
<evidence type="ECO:0000256" key="10">
    <source>
        <dbReference type="ARBA" id="ARBA00022829"/>
    </source>
</evidence>